<dbReference type="Pfam" id="PF00651">
    <property type="entry name" value="BTB"/>
    <property type="match status" value="1"/>
</dbReference>
<dbReference type="SUPFAM" id="SSF49599">
    <property type="entry name" value="TRAF domain-like"/>
    <property type="match status" value="1"/>
</dbReference>
<dbReference type="EMBL" id="CAUYUE010000017">
    <property type="protein sequence ID" value="CAK0787370.1"/>
    <property type="molecule type" value="Genomic_DNA"/>
</dbReference>
<reference evidence="3 4" key="1">
    <citation type="submission" date="2023-10" db="EMBL/GenBank/DDBJ databases">
        <authorList>
            <person name="Maclean D."/>
            <person name="Macfadyen A."/>
        </authorList>
    </citation>
    <scope>NUCLEOTIDE SEQUENCE [LARGE SCALE GENOMIC DNA]</scope>
</reference>
<dbReference type="AlphaFoldDB" id="A0AAV1IMQ0"/>
<protein>
    <recommendedName>
        <fullName evidence="2">BTB domain-containing protein</fullName>
    </recommendedName>
</protein>
<proteinExistence type="predicted"/>
<dbReference type="Gene3D" id="3.30.710.10">
    <property type="entry name" value="Potassium Channel Kv1.1, Chain A"/>
    <property type="match status" value="1"/>
</dbReference>
<evidence type="ECO:0000313" key="3">
    <source>
        <dbReference type="EMBL" id="CAK0787370.1"/>
    </source>
</evidence>
<dbReference type="InterPro" id="IPR000210">
    <property type="entry name" value="BTB/POZ_dom"/>
</dbReference>
<name>A0AAV1IMQ0_9CHLO</name>
<gene>
    <name evidence="3" type="ORF">CVIRNUC_010590</name>
</gene>
<keyword evidence="4" id="KW-1185">Reference proteome</keyword>
<evidence type="ECO:0000256" key="1">
    <source>
        <dbReference type="ARBA" id="ARBA00004906"/>
    </source>
</evidence>
<comment type="caution">
    <text evidence="3">The sequence shown here is derived from an EMBL/GenBank/DDBJ whole genome shotgun (WGS) entry which is preliminary data.</text>
</comment>
<organism evidence="3 4">
    <name type="scientific">Coccomyxa viridis</name>
    <dbReference type="NCBI Taxonomy" id="1274662"/>
    <lineage>
        <taxon>Eukaryota</taxon>
        <taxon>Viridiplantae</taxon>
        <taxon>Chlorophyta</taxon>
        <taxon>core chlorophytes</taxon>
        <taxon>Trebouxiophyceae</taxon>
        <taxon>Trebouxiophyceae incertae sedis</taxon>
        <taxon>Coccomyxaceae</taxon>
        <taxon>Coccomyxa</taxon>
    </lineage>
</organism>
<feature type="domain" description="BTB" evidence="2">
    <location>
        <begin position="157"/>
        <end position="211"/>
    </location>
</feature>
<sequence length="292" mass="33041">MHASESLCNLLYFESTECEALSQRLLCRNARLNAASNQEIPGIFLHRLSTVASSMEVKFAVKLVDRLDRTKSIDREFTKSITDKTTSWGWSVLVKTEPTPPGLIMDDQLVLQTHLWLMKDHSPTFLDGVLLEESHDFLVRACSRIYTGDNTSQPDVMLKSGMPNSRSKVVEIQEIAAEDMKTILNYIYGILDALPEERLHHLILAADRLQCIFRVKARLNLDTFAETALTADRVRHRGLHEACVEFALQERNRSALREHGGLKQIIVDAPDLAFRLIGDILEKSVTQVAEKD</sequence>
<accession>A0AAV1IMQ0</accession>
<comment type="pathway">
    <text evidence="1">Protein modification; protein ubiquitination.</text>
</comment>
<dbReference type="InterPro" id="IPR008974">
    <property type="entry name" value="TRAF-like"/>
</dbReference>
<evidence type="ECO:0000313" key="4">
    <source>
        <dbReference type="Proteomes" id="UP001314263"/>
    </source>
</evidence>
<dbReference type="Proteomes" id="UP001314263">
    <property type="component" value="Unassembled WGS sequence"/>
</dbReference>
<evidence type="ECO:0000259" key="2">
    <source>
        <dbReference type="Pfam" id="PF00651"/>
    </source>
</evidence>
<dbReference type="Gene3D" id="2.60.210.10">
    <property type="entry name" value="Apoptosis, Tumor Necrosis Factor Receptor Associated Protein 2, Chain A"/>
    <property type="match status" value="1"/>
</dbReference>
<dbReference type="SUPFAM" id="SSF54695">
    <property type="entry name" value="POZ domain"/>
    <property type="match status" value="1"/>
</dbReference>
<dbReference type="InterPro" id="IPR011333">
    <property type="entry name" value="SKP1/BTB/POZ_sf"/>
</dbReference>